<proteinExistence type="predicted"/>
<dbReference type="SUPFAM" id="SSF56672">
    <property type="entry name" value="DNA/RNA polymerases"/>
    <property type="match status" value="1"/>
</dbReference>
<organism evidence="2 3">
    <name type="scientific">Durio zibethinus</name>
    <name type="common">Durian</name>
    <dbReference type="NCBI Taxonomy" id="66656"/>
    <lineage>
        <taxon>Eukaryota</taxon>
        <taxon>Viridiplantae</taxon>
        <taxon>Streptophyta</taxon>
        <taxon>Embryophyta</taxon>
        <taxon>Tracheophyta</taxon>
        <taxon>Spermatophyta</taxon>
        <taxon>Magnoliopsida</taxon>
        <taxon>eudicotyledons</taxon>
        <taxon>Gunneridae</taxon>
        <taxon>Pentapetalae</taxon>
        <taxon>rosids</taxon>
        <taxon>malvids</taxon>
        <taxon>Malvales</taxon>
        <taxon>Malvaceae</taxon>
        <taxon>Helicteroideae</taxon>
        <taxon>Durio</taxon>
    </lineage>
</organism>
<dbReference type="Proteomes" id="UP000515121">
    <property type="component" value="Unplaced"/>
</dbReference>
<dbReference type="KEGG" id="dzi:111298239"/>
<dbReference type="RefSeq" id="XP_022748778.1">
    <property type="nucleotide sequence ID" value="XM_022893043.1"/>
</dbReference>
<accession>A0A6P5Z7N5</accession>
<dbReference type="OrthoDB" id="1002209at2759"/>
<name>A0A6P5Z7N5_DURZI</name>
<dbReference type="PANTHER" id="PTHR24559">
    <property type="entry name" value="TRANSPOSON TY3-I GAG-POL POLYPROTEIN"/>
    <property type="match status" value="1"/>
</dbReference>
<dbReference type="InterPro" id="IPR043128">
    <property type="entry name" value="Rev_trsase/Diguanyl_cyclase"/>
</dbReference>
<evidence type="ECO:0000313" key="2">
    <source>
        <dbReference type="Proteomes" id="UP000515121"/>
    </source>
</evidence>
<keyword evidence="2" id="KW-1185">Reference proteome</keyword>
<feature type="domain" description="Reverse transcriptase" evidence="1">
    <location>
        <begin position="118"/>
        <end position="216"/>
    </location>
</feature>
<dbReference type="InterPro" id="IPR053134">
    <property type="entry name" value="RNA-dir_DNA_polymerase"/>
</dbReference>
<dbReference type="GeneID" id="111298239"/>
<dbReference type="CDD" id="cd01647">
    <property type="entry name" value="RT_LTR"/>
    <property type="match status" value="1"/>
</dbReference>
<gene>
    <name evidence="3" type="primary">LOC111298239</name>
</gene>
<dbReference type="Gene3D" id="3.10.10.10">
    <property type="entry name" value="HIV Type 1 Reverse Transcriptase, subunit A, domain 1"/>
    <property type="match status" value="1"/>
</dbReference>
<sequence length="246" mass="27955">MGTETVQPRMGKLAVVNKESNKDPKSEVAKLGPLVLNVVQSKANQAKGLDVVSKKKDTFLVALTYEEPREKEIKSPFEMLKVLKALSDLMLSLLPNVPTRVGGVEEAAQKLVDVRFIRPSKLSIDYLALNKLTIKNKYPIPLIMDLFNQFGSARWFTKLDLRSGYYQVRIMEGDEPKIPCVTWYGSYEFLVMPFRLTNALATFCTFMNKTMPSYMRCVQCIKLYHKGHVEVGGTSSYVREQEVEQD</sequence>
<reference evidence="3" key="1">
    <citation type="submission" date="2025-08" db="UniProtKB">
        <authorList>
            <consortium name="RefSeq"/>
        </authorList>
    </citation>
    <scope>IDENTIFICATION</scope>
    <source>
        <tissue evidence="3">Fruit stalk</tissue>
    </source>
</reference>
<evidence type="ECO:0000313" key="3">
    <source>
        <dbReference type="RefSeq" id="XP_022748778.1"/>
    </source>
</evidence>
<dbReference type="Pfam" id="PF00078">
    <property type="entry name" value="RVT_1"/>
    <property type="match status" value="1"/>
</dbReference>
<dbReference type="AlphaFoldDB" id="A0A6P5Z7N5"/>
<dbReference type="InterPro" id="IPR043502">
    <property type="entry name" value="DNA/RNA_pol_sf"/>
</dbReference>
<protein>
    <submittedName>
        <fullName evidence="3">Uncharacterized protein LOC111298239</fullName>
    </submittedName>
</protein>
<evidence type="ECO:0000259" key="1">
    <source>
        <dbReference type="Pfam" id="PF00078"/>
    </source>
</evidence>
<dbReference type="Gene3D" id="3.30.70.270">
    <property type="match status" value="1"/>
</dbReference>
<dbReference type="PANTHER" id="PTHR24559:SF436">
    <property type="entry name" value="RNA-DIRECTED DNA POLYMERASE HOMOLOG"/>
    <property type="match status" value="1"/>
</dbReference>
<dbReference type="InterPro" id="IPR000477">
    <property type="entry name" value="RT_dom"/>
</dbReference>